<dbReference type="OrthoDB" id="7159357at2"/>
<keyword evidence="2" id="KW-1133">Transmembrane helix</keyword>
<feature type="domain" description="Zinc finger/thioredoxin putative" evidence="3">
    <location>
        <begin position="1"/>
        <end position="36"/>
    </location>
</feature>
<evidence type="ECO:0000313" key="5">
    <source>
        <dbReference type="Proteomes" id="UP000436522"/>
    </source>
</evidence>
<dbReference type="Proteomes" id="UP000436522">
    <property type="component" value="Unassembled WGS sequence"/>
</dbReference>
<feature type="compositionally biased region" description="Acidic residues" evidence="1">
    <location>
        <begin position="85"/>
        <end position="97"/>
    </location>
</feature>
<sequence length="297" mass="31780">MRLICPNCEAQYEVPDEAIPLEGRDVQCSNCAQIWFHAHPDAPAAPEKENREAELKAAKAAAPEPPAPAPQKVAAKPEQSPAAEAEPDEPVDEDSDDGGAAPVATPKRRELDPAVADVLREEAELEKKARAKVTVSDVDSQPDLGSDAATPVDEARQRARDTHDSTTRIRGESPSPPIAETTASVAQGNNQLPNVDELNSTLRANTDRSPEGDPGQTAQIETREKRSFGRGFSVMVLLVALLTLVYVFAPQIAQSVPQVDPWLSSYVGLVDQGRSWLDGVVTDALTWLDAAVASNDA</sequence>
<feature type="compositionally biased region" description="Polar residues" evidence="1">
    <location>
        <begin position="181"/>
        <end position="204"/>
    </location>
</feature>
<evidence type="ECO:0000313" key="4">
    <source>
        <dbReference type="EMBL" id="GFE48847.1"/>
    </source>
</evidence>
<dbReference type="InterPro" id="IPR011723">
    <property type="entry name" value="Znf/thioredoxin_put"/>
</dbReference>
<organism evidence="4 5">
    <name type="scientific">Roseobacter cerasinus</name>
    <dbReference type="NCBI Taxonomy" id="2602289"/>
    <lineage>
        <taxon>Bacteria</taxon>
        <taxon>Pseudomonadati</taxon>
        <taxon>Pseudomonadota</taxon>
        <taxon>Alphaproteobacteria</taxon>
        <taxon>Rhodobacterales</taxon>
        <taxon>Roseobacteraceae</taxon>
        <taxon>Roseobacter</taxon>
    </lineage>
</organism>
<gene>
    <name evidence="4" type="ORF">So717_06000</name>
</gene>
<dbReference type="RefSeq" id="WP_159974702.1">
    <property type="nucleotide sequence ID" value="NZ_BLIV01000001.1"/>
</dbReference>
<feature type="region of interest" description="Disordered" evidence="1">
    <location>
        <begin position="125"/>
        <end position="224"/>
    </location>
</feature>
<evidence type="ECO:0000259" key="3">
    <source>
        <dbReference type="Pfam" id="PF13717"/>
    </source>
</evidence>
<accession>A0A640VM38</accession>
<keyword evidence="2" id="KW-0472">Membrane</keyword>
<protein>
    <recommendedName>
        <fullName evidence="3">Zinc finger/thioredoxin putative domain-containing protein</fullName>
    </recommendedName>
</protein>
<dbReference type="AlphaFoldDB" id="A0A640VM38"/>
<proteinExistence type="predicted"/>
<evidence type="ECO:0000256" key="2">
    <source>
        <dbReference type="SAM" id="Phobius"/>
    </source>
</evidence>
<dbReference type="EMBL" id="BLIV01000001">
    <property type="protein sequence ID" value="GFE48847.1"/>
    <property type="molecule type" value="Genomic_DNA"/>
</dbReference>
<dbReference type="NCBIfam" id="TIGR02098">
    <property type="entry name" value="MJ0042_CXXC"/>
    <property type="match status" value="1"/>
</dbReference>
<keyword evidence="5" id="KW-1185">Reference proteome</keyword>
<feature type="compositionally biased region" description="Low complexity" evidence="1">
    <location>
        <begin position="70"/>
        <end position="84"/>
    </location>
</feature>
<reference evidence="4 5" key="1">
    <citation type="submission" date="2019-12" db="EMBL/GenBank/DDBJ databases">
        <title>Roseobacter cerasinus sp. nov., isolated from seawater around aquaculture.</title>
        <authorList>
            <person name="Muramatsu S."/>
            <person name="Takabe Y."/>
            <person name="Mori K."/>
            <person name="Takaichi S."/>
            <person name="Hanada S."/>
        </authorList>
    </citation>
    <scope>NUCLEOTIDE SEQUENCE [LARGE SCALE GENOMIC DNA]</scope>
    <source>
        <strain evidence="4 5">AI77</strain>
    </source>
</reference>
<feature type="transmembrane region" description="Helical" evidence="2">
    <location>
        <begin position="231"/>
        <end position="249"/>
    </location>
</feature>
<feature type="region of interest" description="Disordered" evidence="1">
    <location>
        <begin position="42"/>
        <end position="112"/>
    </location>
</feature>
<feature type="compositionally biased region" description="Basic and acidic residues" evidence="1">
    <location>
        <begin position="46"/>
        <end position="57"/>
    </location>
</feature>
<keyword evidence="2" id="KW-0812">Transmembrane</keyword>
<dbReference type="Pfam" id="PF13717">
    <property type="entry name" value="Zn_ribbon_4"/>
    <property type="match status" value="1"/>
</dbReference>
<name>A0A640VM38_9RHOB</name>
<evidence type="ECO:0000256" key="1">
    <source>
        <dbReference type="SAM" id="MobiDB-lite"/>
    </source>
</evidence>
<feature type="compositionally biased region" description="Basic and acidic residues" evidence="1">
    <location>
        <begin position="153"/>
        <end position="171"/>
    </location>
</feature>
<comment type="caution">
    <text evidence="4">The sequence shown here is derived from an EMBL/GenBank/DDBJ whole genome shotgun (WGS) entry which is preliminary data.</text>
</comment>